<dbReference type="Proteomes" id="UP000602004">
    <property type="component" value="Unassembled WGS sequence"/>
</dbReference>
<name>A0ABQ1M652_9BURK</name>
<protein>
    <submittedName>
        <fullName evidence="1">Uncharacterized protein</fullName>
    </submittedName>
</protein>
<proteinExistence type="predicted"/>
<organism evidence="1 2">
    <name type="scientific">Paraburkholderia caffeinilytica</name>
    <dbReference type="NCBI Taxonomy" id="1761016"/>
    <lineage>
        <taxon>Bacteria</taxon>
        <taxon>Pseudomonadati</taxon>
        <taxon>Pseudomonadota</taxon>
        <taxon>Betaproteobacteria</taxon>
        <taxon>Burkholderiales</taxon>
        <taxon>Burkholderiaceae</taxon>
        <taxon>Paraburkholderia</taxon>
    </lineage>
</organism>
<gene>
    <name evidence="1" type="ORF">GCM10011400_18540</name>
</gene>
<evidence type="ECO:0000313" key="2">
    <source>
        <dbReference type="Proteomes" id="UP000602004"/>
    </source>
</evidence>
<dbReference type="EMBL" id="BMHL01000002">
    <property type="protein sequence ID" value="GGC32171.1"/>
    <property type="molecule type" value="Genomic_DNA"/>
</dbReference>
<keyword evidence="2" id="KW-1185">Reference proteome</keyword>
<comment type="caution">
    <text evidence="1">The sequence shown here is derived from an EMBL/GenBank/DDBJ whole genome shotgun (WGS) entry which is preliminary data.</text>
</comment>
<sequence>MDMTHSISRLAEFWRLLARVRRLRVQRRLREMAVARHGERRAAAEVAARRAVLERHAEERLRVLAACQGDSRASRQWHATLRAHDARMPALRRQLTEAEMAHADACEAAAQALTNWRRETIMQDDATARARDCLIRLRDPG</sequence>
<accession>A0ABQ1M652</accession>
<evidence type="ECO:0000313" key="1">
    <source>
        <dbReference type="EMBL" id="GGC32171.1"/>
    </source>
</evidence>
<reference evidence="2" key="1">
    <citation type="journal article" date="2019" name="Int. J. Syst. Evol. Microbiol.">
        <title>The Global Catalogue of Microorganisms (GCM) 10K type strain sequencing project: providing services to taxonomists for standard genome sequencing and annotation.</title>
        <authorList>
            <consortium name="The Broad Institute Genomics Platform"/>
            <consortium name="The Broad Institute Genome Sequencing Center for Infectious Disease"/>
            <person name="Wu L."/>
            <person name="Ma J."/>
        </authorList>
    </citation>
    <scope>NUCLEOTIDE SEQUENCE [LARGE SCALE GENOMIC DNA]</scope>
    <source>
        <strain evidence="2">CGMCC 1.15103</strain>
    </source>
</reference>